<reference evidence="3 4" key="1">
    <citation type="journal article" date="2016" name="Mol. Biol. Evol.">
        <title>Comparative Genomics of Early-Diverging Mushroom-Forming Fungi Provides Insights into the Origins of Lignocellulose Decay Capabilities.</title>
        <authorList>
            <person name="Nagy L.G."/>
            <person name="Riley R."/>
            <person name="Tritt A."/>
            <person name="Adam C."/>
            <person name="Daum C."/>
            <person name="Floudas D."/>
            <person name="Sun H."/>
            <person name="Yadav J.S."/>
            <person name="Pangilinan J."/>
            <person name="Larsson K.H."/>
            <person name="Matsuura K."/>
            <person name="Barry K."/>
            <person name="Labutti K."/>
            <person name="Kuo R."/>
            <person name="Ohm R.A."/>
            <person name="Bhattacharya S.S."/>
            <person name="Shirouzu T."/>
            <person name="Yoshinaga Y."/>
            <person name="Martin F.M."/>
            <person name="Grigoriev I.V."/>
            <person name="Hibbett D.S."/>
        </authorList>
    </citation>
    <scope>NUCLEOTIDE SEQUENCE [LARGE SCALE GENOMIC DNA]</scope>
    <source>
        <strain evidence="3 4">HHB14362 ss-1</strain>
    </source>
</reference>
<keyword evidence="2" id="KW-0812">Transmembrane</keyword>
<feature type="compositionally biased region" description="Basic and acidic residues" evidence="1">
    <location>
        <begin position="215"/>
        <end position="227"/>
    </location>
</feature>
<feature type="compositionally biased region" description="Polar residues" evidence="1">
    <location>
        <begin position="417"/>
        <end position="436"/>
    </location>
</feature>
<feature type="compositionally biased region" description="Polar residues" evidence="1">
    <location>
        <begin position="316"/>
        <end position="328"/>
    </location>
</feature>
<dbReference type="InParanoid" id="A0A165SXP8"/>
<evidence type="ECO:0000256" key="2">
    <source>
        <dbReference type="SAM" id="Phobius"/>
    </source>
</evidence>
<organism evidence="3 4">
    <name type="scientific">Neolentinus lepideus HHB14362 ss-1</name>
    <dbReference type="NCBI Taxonomy" id="1314782"/>
    <lineage>
        <taxon>Eukaryota</taxon>
        <taxon>Fungi</taxon>
        <taxon>Dikarya</taxon>
        <taxon>Basidiomycota</taxon>
        <taxon>Agaricomycotina</taxon>
        <taxon>Agaricomycetes</taxon>
        <taxon>Gloeophyllales</taxon>
        <taxon>Gloeophyllaceae</taxon>
        <taxon>Neolentinus</taxon>
    </lineage>
</organism>
<dbReference type="AlphaFoldDB" id="A0A165SXP8"/>
<feature type="compositionally biased region" description="Pro residues" evidence="1">
    <location>
        <begin position="168"/>
        <end position="178"/>
    </location>
</feature>
<keyword evidence="2" id="KW-0472">Membrane</keyword>
<feature type="compositionally biased region" description="Low complexity" evidence="1">
    <location>
        <begin position="283"/>
        <end position="308"/>
    </location>
</feature>
<protein>
    <submittedName>
        <fullName evidence="3">Uncharacterized protein</fullName>
    </submittedName>
</protein>
<evidence type="ECO:0000256" key="1">
    <source>
        <dbReference type="SAM" id="MobiDB-lite"/>
    </source>
</evidence>
<accession>A0A165SXP8</accession>
<feature type="compositionally biased region" description="Low complexity" evidence="1">
    <location>
        <begin position="329"/>
        <end position="338"/>
    </location>
</feature>
<feature type="compositionally biased region" description="Basic and acidic residues" evidence="1">
    <location>
        <begin position="189"/>
        <end position="202"/>
    </location>
</feature>
<feature type="region of interest" description="Disordered" evidence="1">
    <location>
        <begin position="1"/>
        <end position="508"/>
    </location>
</feature>
<proteinExistence type="predicted"/>
<dbReference type="EMBL" id="KV425569">
    <property type="protein sequence ID" value="KZT25830.1"/>
    <property type="molecule type" value="Genomic_DNA"/>
</dbReference>
<feature type="compositionally biased region" description="Basic and acidic residues" evidence="1">
    <location>
        <begin position="88"/>
        <end position="127"/>
    </location>
</feature>
<dbReference type="Proteomes" id="UP000076761">
    <property type="component" value="Unassembled WGS sequence"/>
</dbReference>
<feature type="compositionally biased region" description="Low complexity" evidence="1">
    <location>
        <begin position="385"/>
        <end position="410"/>
    </location>
</feature>
<sequence>MNRLRKKLSSADVKTPTPTTNPPSLPKPTLLPLYARFATSAAQNTSPDTGRASRDRTSKVLSVSSPMPLTKPADERRQPGRKANNGAGEERARRLQRSQPREREKEALLRGRSLDVRGDRDRQEHGKTYPTPNSSHPPSISPTRPTATPRSQSQHHHHREKEVSRKPLPSPSASPPITPRASRASLFSKPKEPDSSRRHDAPAHSSRQDAPVYSSRHDAPSSRKERAPSTSRPTNVNTGHRSRLPTPPSPTRDQHSSVQPHSHSVHRARSSQSLAPSQPAVASNPQSQYNQNQSRSRSAVRSSSRAPPRGQPIPSPQISNFSQSMYPQSPSAPAVSPHSHSHPHVLPRSPSSSQLQYPQSPTLSMYPHSPSVLPRSHFPSLQPHSQVSLQPQPLASPQLQSLASPQLQVSHPPYSRTPYNNTSLHSPGSSAPTGSLSPDAATYREKTLPRDKEKDNDRHNLRHKSRQVFHQVPDSLPSTEEKPRRQDVGDDGPRRRTLSGDTVRTQDNRLQAPEISADGSALSVTPPEKVMCLPFLTSILAIAFLLPFSCKVAYFAF</sequence>
<feature type="transmembrane region" description="Helical" evidence="2">
    <location>
        <begin position="533"/>
        <end position="556"/>
    </location>
</feature>
<feature type="compositionally biased region" description="Low complexity" evidence="1">
    <location>
        <begin position="346"/>
        <end position="364"/>
    </location>
</feature>
<dbReference type="OrthoDB" id="10656207at2759"/>
<evidence type="ECO:0000313" key="3">
    <source>
        <dbReference type="EMBL" id="KZT25830.1"/>
    </source>
</evidence>
<feature type="compositionally biased region" description="Basic and acidic residues" evidence="1">
    <location>
        <begin position="442"/>
        <end position="459"/>
    </location>
</feature>
<gene>
    <name evidence="3" type="ORF">NEOLEDRAFT_1177982</name>
</gene>
<name>A0A165SXP8_9AGAM</name>
<keyword evidence="2" id="KW-1133">Transmembrane helix</keyword>
<feature type="compositionally biased region" description="Polar residues" evidence="1">
    <location>
        <begin position="130"/>
        <end position="152"/>
    </location>
</feature>
<feature type="compositionally biased region" description="Basic and acidic residues" evidence="1">
    <location>
        <begin position="479"/>
        <end position="494"/>
    </location>
</feature>
<feature type="compositionally biased region" description="Polar residues" evidence="1">
    <location>
        <begin position="499"/>
        <end position="508"/>
    </location>
</feature>
<evidence type="ECO:0000313" key="4">
    <source>
        <dbReference type="Proteomes" id="UP000076761"/>
    </source>
</evidence>
<feature type="compositionally biased region" description="Polar residues" evidence="1">
    <location>
        <begin position="228"/>
        <end position="239"/>
    </location>
</feature>
<keyword evidence="4" id="KW-1185">Reference proteome</keyword>